<dbReference type="Proteomes" id="UP001266305">
    <property type="component" value="Unassembled WGS sequence"/>
</dbReference>
<protein>
    <recommendedName>
        <fullName evidence="3">Envelope glycoprotein</fullName>
    </recommendedName>
</protein>
<accession>A0ABQ9V8F6</accession>
<organism evidence="1 2">
    <name type="scientific">Saguinus oedipus</name>
    <name type="common">Cotton-top tamarin</name>
    <name type="synonym">Oedipomidas oedipus</name>
    <dbReference type="NCBI Taxonomy" id="9490"/>
    <lineage>
        <taxon>Eukaryota</taxon>
        <taxon>Metazoa</taxon>
        <taxon>Chordata</taxon>
        <taxon>Craniata</taxon>
        <taxon>Vertebrata</taxon>
        <taxon>Euteleostomi</taxon>
        <taxon>Mammalia</taxon>
        <taxon>Eutheria</taxon>
        <taxon>Euarchontoglires</taxon>
        <taxon>Primates</taxon>
        <taxon>Haplorrhini</taxon>
        <taxon>Platyrrhini</taxon>
        <taxon>Cebidae</taxon>
        <taxon>Callitrichinae</taxon>
        <taxon>Saguinus</taxon>
    </lineage>
</organism>
<gene>
    <name evidence="1" type="ORF">P7K49_014718</name>
</gene>
<keyword evidence="2" id="KW-1185">Reference proteome</keyword>
<proteinExistence type="predicted"/>
<feature type="non-terminal residue" evidence="1">
    <location>
        <position position="1"/>
    </location>
</feature>
<dbReference type="EMBL" id="JASSZA010000007">
    <property type="protein sequence ID" value="KAK2105204.1"/>
    <property type="molecule type" value="Genomic_DNA"/>
</dbReference>
<evidence type="ECO:0008006" key="3">
    <source>
        <dbReference type="Google" id="ProtNLM"/>
    </source>
</evidence>
<name>A0ABQ9V8F6_SAGOE</name>
<evidence type="ECO:0000313" key="1">
    <source>
        <dbReference type="EMBL" id="KAK2105204.1"/>
    </source>
</evidence>
<evidence type="ECO:0000313" key="2">
    <source>
        <dbReference type="Proteomes" id="UP001266305"/>
    </source>
</evidence>
<reference evidence="1 2" key="1">
    <citation type="submission" date="2023-05" db="EMBL/GenBank/DDBJ databases">
        <title>B98-5 Cell Line De Novo Hybrid Assembly: An Optical Mapping Approach.</title>
        <authorList>
            <person name="Kananen K."/>
            <person name="Auerbach J.A."/>
            <person name="Kautto E."/>
            <person name="Blachly J.S."/>
        </authorList>
    </citation>
    <scope>NUCLEOTIDE SEQUENCE [LARGE SCALE GENOMIC DNA]</scope>
    <source>
        <strain evidence="1">B95-8</strain>
        <tissue evidence="1">Cell line</tissue>
    </source>
</reference>
<comment type="caution">
    <text evidence="1">The sequence shown here is derived from an EMBL/GenBank/DDBJ whole genome shotgun (WGS) entry which is preliminary data.</text>
</comment>
<sequence length="64" mass="6919">AYSTLYSMLLVGKNDSLHVMAQTQCRDTWFSSGNFWTGCPTGATVTAVQLMGHCTSGKQTTCHS</sequence>